<evidence type="ECO:0000259" key="1">
    <source>
        <dbReference type="Pfam" id="PF16860"/>
    </source>
</evidence>
<dbReference type="Gene3D" id="1.10.287.2900">
    <property type="match status" value="2"/>
</dbReference>
<name>G8C0F9_TETPH</name>
<dbReference type="PANTHER" id="PTHR47106:SF1">
    <property type="entry name" value="COILED-COIL-HELIX-COILED-COIL-HELIX DOMAIN-CONTAINING PROTEIN 5"/>
    <property type="match status" value="1"/>
</dbReference>
<keyword evidence="3" id="KW-1185">Reference proteome</keyword>
<dbReference type="KEGG" id="tpf:TPHA_0M01000"/>
<accession>G8C0F9</accession>
<dbReference type="eggNOG" id="ENOG502S4BW">
    <property type="taxonomic scope" value="Eukaryota"/>
</dbReference>
<proteinExistence type="predicted"/>
<dbReference type="RefSeq" id="XP_003688108.1">
    <property type="nucleotide sequence ID" value="XM_003688060.1"/>
</dbReference>
<dbReference type="OrthoDB" id="276296at2759"/>
<dbReference type="OMA" id="LAFHQCM"/>
<dbReference type="GO" id="GO:0005758">
    <property type="term" value="C:mitochondrial intermembrane space"/>
    <property type="evidence" value="ECO:0007669"/>
    <property type="project" value="EnsemblFungi"/>
</dbReference>
<dbReference type="Pfam" id="PF16860">
    <property type="entry name" value="CX9C"/>
    <property type="match status" value="2"/>
</dbReference>
<organism evidence="2 3">
    <name type="scientific">Tetrapisispora phaffii (strain ATCC 24235 / CBS 4417 / NBRC 1672 / NRRL Y-8282 / UCD 70-5)</name>
    <name type="common">Yeast</name>
    <name type="synonym">Fabospora phaffii</name>
    <dbReference type="NCBI Taxonomy" id="1071381"/>
    <lineage>
        <taxon>Eukaryota</taxon>
        <taxon>Fungi</taxon>
        <taxon>Dikarya</taxon>
        <taxon>Ascomycota</taxon>
        <taxon>Saccharomycotina</taxon>
        <taxon>Saccharomycetes</taxon>
        <taxon>Saccharomycetales</taxon>
        <taxon>Saccharomycetaceae</taxon>
        <taxon>Tetrapisispora</taxon>
    </lineage>
</organism>
<dbReference type="AlphaFoldDB" id="G8C0F9"/>
<evidence type="ECO:0000313" key="3">
    <source>
        <dbReference type="Proteomes" id="UP000005666"/>
    </source>
</evidence>
<dbReference type="PANTHER" id="PTHR47106">
    <property type="entry name" value="COILED-COIL-HELIX-COILED-COIL-HELIX DOMAIN-CONTAINING PROTEIN 5"/>
    <property type="match status" value="1"/>
</dbReference>
<reference evidence="2 3" key="1">
    <citation type="journal article" date="2011" name="Proc. Natl. Acad. Sci. U.S.A.">
        <title>Evolutionary erosion of yeast sex chromosomes by mating-type switching accidents.</title>
        <authorList>
            <person name="Gordon J.L."/>
            <person name="Armisen D."/>
            <person name="Proux-Wera E."/>
            <person name="Oheigeartaigh S.S."/>
            <person name="Byrne K.P."/>
            <person name="Wolfe K.H."/>
        </authorList>
    </citation>
    <scope>NUCLEOTIDE SEQUENCE [LARGE SCALE GENOMIC DNA]</scope>
    <source>
        <strain evidence="3">ATCC 24235 / CBS 4417 / NBRC 1672 / NRRL Y-8282 / UCD 70-5</strain>
    </source>
</reference>
<dbReference type="GeneID" id="11532025"/>
<feature type="domain" description="IMS import disulfide relay-system CHCH-CHCH-like Cx9C" evidence="1">
    <location>
        <begin position="55"/>
        <end position="101"/>
    </location>
</feature>
<protein>
    <recommendedName>
        <fullName evidence="1">IMS import disulfide relay-system CHCH-CHCH-like Cx9C domain-containing protein</fullName>
    </recommendedName>
</protein>
<gene>
    <name evidence="2" type="primary">TPHA0M01000</name>
    <name evidence="2" type="ordered locus">TPHA_0M01000</name>
</gene>
<dbReference type="HOGENOM" id="CLU_160816_0_0_1"/>
<evidence type="ECO:0000313" key="2">
    <source>
        <dbReference type="EMBL" id="CCE65674.1"/>
    </source>
</evidence>
<feature type="domain" description="IMS import disulfide relay-system CHCH-CHCH-like Cx9C" evidence="1">
    <location>
        <begin position="10"/>
        <end position="52"/>
    </location>
</feature>
<sequence>MSSILDELVMEDVALHCPVDFIEYHKCISKKDEGEDCSILQTKLATCIKTKVPSMQKILNNCSDKMTSYQDCIMKNRESRTINENCLGILDELRECARKQVAHDPLPINEMKLRKIDNELNPK</sequence>
<dbReference type="GO" id="GO:0009060">
    <property type="term" value="P:aerobic respiration"/>
    <property type="evidence" value="ECO:0007669"/>
    <property type="project" value="EnsemblFungi"/>
</dbReference>
<dbReference type="EMBL" id="HE612868">
    <property type="protein sequence ID" value="CCE65674.1"/>
    <property type="molecule type" value="Genomic_DNA"/>
</dbReference>
<dbReference type="InterPro" id="IPR052848">
    <property type="entry name" value="CHCH_domain-containing_protein"/>
</dbReference>
<dbReference type="InterPro" id="IPR031731">
    <property type="entry name" value="CX9C"/>
</dbReference>
<dbReference type="Proteomes" id="UP000005666">
    <property type="component" value="Chromosome 13"/>
</dbReference>